<gene>
    <name evidence="2" type="ORF">PR048_020761</name>
</gene>
<organism evidence="2 3">
    <name type="scientific">Dryococelus australis</name>
    <dbReference type="NCBI Taxonomy" id="614101"/>
    <lineage>
        <taxon>Eukaryota</taxon>
        <taxon>Metazoa</taxon>
        <taxon>Ecdysozoa</taxon>
        <taxon>Arthropoda</taxon>
        <taxon>Hexapoda</taxon>
        <taxon>Insecta</taxon>
        <taxon>Pterygota</taxon>
        <taxon>Neoptera</taxon>
        <taxon>Polyneoptera</taxon>
        <taxon>Phasmatodea</taxon>
        <taxon>Verophasmatodea</taxon>
        <taxon>Anareolatae</taxon>
        <taxon>Phasmatidae</taxon>
        <taxon>Eurycanthinae</taxon>
        <taxon>Dryococelus</taxon>
    </lineage>
</organism>
<evidence type="ECO:0000256" key="1">
    <source>
        <dbReference type="SAM" id="Coils"/>
    </source>
</evidence>
<evidence type="ECO:0000313" key="3">
    <source>
        <dbReference type="Proteomes" id="UP001159363"/>
    </source>
</evidence>
<sequence>MKQYRRKYIRSLKLKNFQKEIDLLKLRILTLEKQLETRKEHELKKNEVQKSQLLALRFTHKRCKLSVRQELRSILGNIFTPKQTEKPLNKSKGKGGGGRRYICCHYVTFYLVKKVGIPFPDLSTLWKWTRNVKCAPGVLEVLTVLHARSQTMTLSERLAVLSLDAMQIDGKYCYDQTADQIFRPCKNVQGILQEDSPPNGSNSYFMISTL</sequence>
<comment type="caution">
    <text evidence="2">The sequence shown here is derived from an EMBL/GenBank/DDBJ whole genome shotgun (WGS) entry which is preliminary data.</text>
</comment>
<evidence type="ECO:0000313" key="2">
    <source>
        <dbReference type="EMBL" id="KAJ8876316.1"/>
    </source>
</evidence>
<feature type="coiled-coil region" evidence="1">
    <location>
        <begin position="14"/>
        <end position="51"/>
    </location>
</feature>
<accession>A0ABQ9GWB2</accession>
<keyword evidence="3" id="KW-1185">Reference proteome</keyword>
<proteinExistence type="predicted"/>
<keyword evidence="1" id="KW-0175">Coiled coil</keyword>
<feature type="non-terminal residue" evidence="2">
    <location>
        <position position="210"/>
    </location>
</feature>
<reference evidence="2 3" key="1">
    <citation type="submission" date="2023-02" db="EMBL/GenBank/DDBJ databases">
        <title>LHISI_Scaffold_Assembly.</title>
        <authorList>
            <person name="Stuart O.P."/>
            <person name="Cleave R."/>
            <person name="Magrath M.J.L."/>
            <person name="Mikheyev A.S."/>
        </authorList>
    </citation>
    <scope>NUCLEOTIDE SEQUENCE [LARGE SCALE GENOMIC DNA]</scope>
    <source>
        <strain evidence="2">Daus_M_001</strain>
        <tissue evidence="2">Leg muscle</tissue>
    </source>
</reference>
<evidence type="ECO:0008006" key="4">
    <source>
        <dbReference type="Google" id="ProtNLM"/>
    </source>
</evidence>
<dbReference type="Proteomes" id="UP001159363">
    <property type="component" value="Chromosome 7"/>
</dbReference>
<name>A0ABQ9GWB2_9NEOP</name>
<protein>
    <recommendedName>
        <fullName evidence="4">Transposase</fullName>
    </recommendedName>
</protein>
<dbReference type="EMBL" id="JARBHB010000008">
    <property type="protein sequence ID" value="KAJ8876316.1"/>
    <property type="molecule type" value="Genomic_DNA"/>
</dbReference>